<feature type="region of interest" description="Disordered" evidence="1">
    <location>
        <begin position="246"/>
        <end position="309"/>
    </location>
</feature>
<evidence type="ECO:0000256" key="1">
    <source>
        <dbReference type="SAM" id="MobiDB-lite"/>
    </source>
</evidence>
<accession>Q6BX49</accession>
<evidence type="ECO:0000259" key="2">
    <source>
        <dbReference type="PROSITE" id="PS51840"/>
    </source>
</evidence>
<dbReference type="FunCoup" id="Q6BX49">
    <property type="interactions" value="14"/>
</dbReference>
<dbReference type="OMA" id="SSGYCYV"/>
<dbReference type="PANTHER" id="PTHR21456:SF1">
    <property type="entry name" value="C2 NT-TYPE DOMAIN-CONTAINING PROTEIN"/>
    <property type="match status" value="1"/>
</dbReference>
<proteinExistence type="predicted"/>
<dbReference type="InParanoid" id="Q6BX49"/>
<feature type="region of interest" description="Disordered" evidence="1">
    <location>
        <begin position="199"/>
        <end position="234"/>
    </location>
</feature>
<dbReference type="InterPro" id="IPR019448">
    <property type="entry name" value="NT-C2"/>
</dbReference>
<protein>
    <submittedName>
        <fullName evidence="3">DEHA2B05962p</fullName>
    </submittedName>
</protein>
<reference evidence="3 4" key="1">
    <citation type="journal article" date="2004" name="Nature">
        <title>Genome evolution in yeasts.</title>
        <authorList>
            <consortium name="Genolevures"/>
            <person name="Dujon B."/>
            <person name="Sherman D."/>
            <person name="Fischer G."/>
            <person name="Durrens P."/>
            <person name="Casaregola S."/>
            <person name="Lafontaine I."/>
            <person name="de Montigny J."/>
            <person name="Marck C."/>
            <person name="Neuveglise C."/>
            <person name="Talla E."/>
            <person name="Goffard N."/>
            <person name="Frangeul L."/>
            <person name="Aigle M."/>
            <person name="Anthouard V."/>
            <person name="Babour A."/>
            <person name="Barbe V."/>
            <person name="Barnay S."/>
            <person name="Blanchin S."/>
            <person name="Beckerich J.M."/>
            <person name="Beyne E."/>
            <person name="Bleykasten C."/>
            <person name="Boisrame A."/>
            <person name="Boyer J."/>
            <person name="Cattolico L."/>
            <person name="Confanioleri F."/>
            <person name="de Daruvar A."/>
            <person name="Despons L."/>
            <person name="Fabre E."/>
            <person name="Fairhead C."/>
            <person name="Ferry-Dumazet H."/>
            <person name="Groppi A."/>
            <person name="Hantraye F."/>
            <person name="Hennequin C."/>
            <person name="Jauniaux N."/>
            <person name="Joyet P."/>
            <person name="Kachouri R."/>
            <person name="Kerrest A."/>
            <person name="Koszul R."/>
            <person name="Lemaire M."/>
            <person name="Lesur I."/>
            <person name="Ma L."/>
            <person name="Muller H."/>
            <person name="Nicaud J.M."/>
            <person name="Nikolski M."/>
            <person name="Oztas S."/>
            <person name="Ozier-Kalogeropoulos O."/>
            <person name="Pellenz S."/>
            <person name="Potier S."/>
            <person name="Richard G.F."/>
            <person name="Straub M.L."/>
            <person name="Suleau A."/>
            <person name="Swennene D."/>
            <person name="Tekaia F."/>
            <person name="Wesolowski-Louvel M."/>
            <person name="Westhof E."/>
            <person name="Wirth B."/>
            <person name="Zeniou-Meyer M."/>
            <person name="Zivanovic I."/>
            <person name="Bolotin-Fukuhara M."/>
            <person name="Thierry A."/>
            <person name="Bouchier C."/>
            <person name="Caudron B."/>
            <person name="Scarpelli C."/>
            <person name="Gaillardin C."/>
            <person name="Weissenbach J."/>
            <person name="Wincker P."/>
            <person name="Souciet J.L."/>
        </authorList>
    </citation>
    <scope>NUCLEOTIDE SEQUENCE [LARGE SCALE GENOMIC DNA]</scope>
    <source>
        <strain evidence="4">ATCC 36239 / CBS 767 / BCRC 21394 / JCM 1990 / NBRC 0083 / IGC 2968</strain>
    </source>
</reference>
<dbReference type="AlphaFoldDB" id="Q6BX49"/>
<dbReference type="Pfam" id="PF10358">
    <property type="entry name" value="NT-C2"/>
    <property type="match status" value="1"/>
</dbReference>
<gene>
    <name evidence="3" type="ordered locus">DEHA2B05962g</name>
</gene>
<dbReference type="InterPro" id="IPR039931">
    <property type="entry name" value="EEIG1/2-like"/>
</dbReference>
<dbReference type="Proteomes" id="UP000000599">
    <property type="component" value="Chromosome B"/>
</dbReference>
<dbReference type="GeneID" id="2913685"/>
<dbReference type="RefSeq" id="XP_457220.2">
    <property type="nucleotide sequence ID" value="XM_457220.1"/>
</dbReference>
<dbReference type="VEuPathDB" id="FungiDB:DEHA2B05962g"/>
<evidence type="ECO:0000313" key="3">
    <source>
        <dbReference type="EMBL" id="CAG85215.2"/>
    </source>
</evidence>
<dbReference type="OrthoDB" id="3365224at2759"/>
<feature type="compositionally biased region" description="Polar residues" evidence="1">
    <location>
        <begin position="290"/>
        <end position="309"/>
    </location>
</feature>
<keyword evidence="4" id="KW-1185">Reference proteome</keyword>
<dbReference type="KEGG" id="dha:DEHA2B05962g"/>
<dbReference type="PROSITE" id="PS51840">
    <property type="entry name" value="C2_NT"/>
    <property type="match status" value="1"/>
</dbReference>
<dbReference type="HOGENOM" id="CLU_033548_0_0_1"/>
<dbReference type="eggNOG" id="ENOG502SBEF">
    <property type="taxonomic scope" value="Eukaryota"/>
</dbReference>
<feature type="compositionally biased region" description="Polar residues" evidence="1">
    <location>
        <begin position="199"/>
        <end position="217"/>
    </location>
</feature>
<organism evidence="3 4">
    <name type="scientific">Debaryomyces hansenii (strain ATCC 36239 / CBS 767 / BCRC 21394 / JCM 1990 / NBRC 0083 / IGC 2968)</name>
    <name type="common">Yeast</name>
    <name type="synonym">Torulaspora hansenii</name>
    <dbReference type="NCBI Taxonomy" id="284592"/>
    <lineage>
        <taxon>Eukaryota</taxon>
        <taxon>Fungi</taxon>
        <taxon>Dikarya</taxon>
        <taxon>Ascomycota</taxon>
        <taxon>Saccharomycotina</taxon>
        <taxon>Pichiomycetes</taxon>
        <taxon>Debaryomycetaceae</taxon>
        <taxon>Debaryomyces</taxon>
    </lineage>
</organism>
<dbReference type="EMBL" id="CR382134">
    <property type="protein sequence ID" value="CAG85215.2"/>
    <property type="molecule type" value="Genomic_DNA"/>
</dbReference>
<sequence length="415" mass="46794">MFSSSKKPRFNLDLSIHEISNIPHVNGYCYIDVQVRDGKKRKPHLLSKASSNDIGNSNTPLDRFEGSYSSSDVSTSTSMKKIHNFKCKFNFNMNCNLKFLVKKKNNRISSKYLLMKVYYVTEDDVKHKDHERIVSHRGHKIELGRLELNLSEYINVEEPLTSKYLMSNSKVNSILNLTVFLSELPEGYDFHTQLQVSDESAHTSTSGSLNKANTKVQSKPAKSKNTKYNAPNLERTKIFGGLNDVIKSSETSPSANSSTSSIPSDDSDKQSQVQQNHGPPNRADIRDYESTTSKQRSSGEHGTTPSNIISSANIVNETRNANVMMDPIVSSLYSKILESTWDPELQDLLQFTPQECINDIFDNDGDGWNKAVSQNFGSWSDENNDDESIKNINGLINEASFREDLRSWTINDIRP</sequence>
<dbReference type="PANTHER" id="PTHR21456">
    <property type="entry name" value="FAMILY WITH SEQUENCE SIMILARITY 102"/>
    <property type="match status" value="1"/>
</dbReference>
<name>Q6BX49_DEBHA</name>
<feature type="domain" description="C2 NT-type" evidence="2">
    <location>
        <begin position="1"/>
        <end position="183"/>
    </location>
</feature>
<feature type="compositionally biased region" description="Low complexity" evidence="1">
    <location>
        <begin position="248"/>
        <end position="275"/>
    </location>
</feature>
<evidence type="ECO:0000313" key="4">
    <source>
        <dbReference type="Proteomes" id="UP000000599"/>
    </source>
</evidence>